<evidence type="ECO:0000256" key="5">
    <source>
        <dbReference type="ARBA" id="ARBA00022692"/>
    </source>
</evidence>
<dbReference type="PANTHER" id="PTHR32468">
    <property type="entry name" value="CATION/H + ANTIPORTER"/>
    <property type="match status" value="1"/>
</dbReference>
<keyword evidence="3" id="KW-0050">Antiport</keyword>
<dbReference type="Pfam" id="PF23259">
    <property type="entry name" value="CHX17_C"/>
    <property type="match status" value="1"/>
</dbReference>
<dbReference type="AlphaFoldDB" id="A0AAD3T622"/>
<feature type="transmembrane region" description="Helical" evidence="11">
    <location>
        <begin position="279"/>
        <end position="303"/>
    </location>
</feature>
<feature type="transmembrane region" description="Helical" evidence="11">
    <location>
        <begin position="426"/>
        <end position="446"/>
    </location>
</feature>
<evidence type="ECO:0000256" key="7">
    <source>
        <dbReference type="ARBA" id="ARBA00022989"/>
    </source>
</evidence>
<evidence type="ECO:0000256" key="1">
    <source>
        <dbReference type="ARBA" id="ARBA00004141"/>
    </source>
</evidence>
<dbReference type="EMBL" id="BSYO01000025">
    <property type="protein sequence ID" value="GMH22667.1"/>
    <property type="molecule type" value="Genomic_DNA"/>
</dbReference>
<feature type="transmembrane region" description="Helical" evidence="11">
    <location>
        <begin position="148"/>
        <end position="165"/>
    </location>
</feature>
<feature type="domain" description="Cation/H(+) antiporter central" evidence="13">
    <location>
        <begin position="536"/>
        <end position="675"/>
    </location>
</feature>
<dbReference type="GO" id="GO:0006885">
    <property type="term" value="P:regulation of pH"/>
    <property type="evidence" value="ECO:0007669"/>
    <property type="project" value="UniProtKB-ARBA"/>
</dbReference>
<dbReference type="InterPro" id="IPR006153">
    <property type="entry name" value="Cation/H_exchanger_TM"/>
</dbReference>
<evidence type="ECO:0000256" key="2">
    <source>
        <dbReference type="ARBA" id="ARBA00022448"/>
    </source>
</evidence>
<name>A0AAD3T622_NEPGR</name>
<comment type="caution">
    <text evidence="15">The sequence shown here is derived from an EMBL/GenBank/DDBJ whole genome shotgun (WGS) entry which is preliminary data.</text>
</comment>
<gene>
    <name evidence="15" type="ORF">Nepgr_024510</name>
</gene>
<feature type="transmembrane region" description="Helical" evidence="11">
    <location>
        <begin position="394"/>
        <end position="419"/>
    </location>
</feature>
<reference evidence="15" key="1">
    <citation type="submission" date="2023-05" db="EMBL/GenBank/DDBJ databases">
        <title>Nepenthes gracilis genome sequencing.</title>
        <authorList>
            <person name="Fukushima K."/>
        </authorList>
    </citation>
    <scope>NUCLEOTIDE SEQUENCE</scope>
    <source>
        <strain evidence="15">SING2019-196</strain>
    </source>
</reference>
<dbReference type="Gene3D" id="3.40.50.12370">
    <property type="match status" value="1"/>
</dbReference>
<dbReference type="InterPro" id="IPR057291">
    <property type="entry name" value="CHX17_2nd"/>
</dbReference>
<dbReference type="FunFam" id="1.20.1530.20:FF:000003">
    <property type="entry name" value="Cation/H(+) antiporter 15"/>
    <property type="match status" value="1"/>
</dbReference>
<evidence type="ECO:0000313" key="16">
    <source>
        <dbReference type="Proteomes" id="UP001279734"/>
    </source>
</evidence>
<comment type="similarity">
    <text evidence="10">Belongs to the monovalent cation:proton antiporter 2 (CPA2) transporter (TC 2.A.37) family. CHX (TC 2.A.37.4) subfamily.</text>
</comment>
<keyword evidence="5 11" id="KW-0812">Transmembrane</keyword>
<evidence type="ECO:0000256" key="4">
    <source>
        <dbReference type="ARBA" id="ARBA00022538"/>
    </source>
</evidence>
<proteinExistence type="inferred from homology"/>
<evidence type="ECO:0000259" key="12">
    <source>
        <dbReference type="Pfam" id="PF00999"/>
    </source>
</evidence>
<dbReference type="Pfam" id="PF23256">
    <property type="entry name" value="CHX17_2nd"/>
    <property type="match status" value="1"/>
</dbReference>
<dbReference type="Pfam" id="PF00999">
    <property type="entry name" value="Na_H_Exchanger"/>
    <property type="match status" value="1"/>
</dbReference>
<dbReference type="InterPro" id="IPR057290">
    <property type="entry name" value="CHX17_C"/>
</dbReference>
<sequence length="852" mass="92711">MFSSLWHLSPPFPAEFNGDGDGISIKFTPEFIIIRSWSQKFFSLRDYLCRPSRLKMAGNPPCSPMKATSNGIFQGDNPLHDALPLAILQICLVLVLTRSLAFLLRPLRQPRVIAEIIGGILLGPSALGKNKAFLHTVFPPQSLTVLDTLANLGLLFFLFLVGLELDPKSLRRTGTKALSIAIAGISLPFVLGIGTSFILKATISKGVNGPPFLVFMGVALSITAFPVLARILAELKLLTTDVGRMAMAAAAVNDVAAWILLALAVALSGTSHSPLVSLWVLLCGVAFIGLCCFICPPIFRWVCHRCPDGEPVKEIYICGTLAAVLAAGLVTDTIGIHALFGAFVIGVLVPKEGPLAGALVEKVEDLVSGLLLPLYFVSSGLKTNLFTIQGAQSWGLLVLVTFTACFGKVVGTIVIAVCCKIPFKESLALGFLMNSKGLVELIVLNIGKDRKVLNDQTFAIMVLMALFTTFITTPLVMAVYKPAQKGAARAYRLRTIQRKDLSTQLRILACFHSARDIPTMINLIEASRGIEKNGGLLVYAMHLMELSERSSAIRMVHMARKNGLPFWNRGLQNDSNQIVVAFEMYEQLSRVYIRPMTAISHTSEIHEDICSSAESKRAALIILPFHKHLKLDGSLETTRHEYRSLNQQVLEHASCSVGILIDRGLGGSSHIAASNVSSIVTVLFFGGPDDREALAYGQRMADHPGITLIVVRFLPGPDFFEEVVPVDMNNDNDNDADEDMLTEFREKASSSGSVKYEARAVKNSLETVEVIKEFCRCNLFLVGRTPEGRVAASLLRMRNECPELGPATGLLISHDVSTSASVLVLQQFRGGFRPNSMSIREEEDFADGAETD</sequence>
<evidence type="ECO:0000313" key="15">
    <source>
        <dbReference type="EMBL" id="GMH22667.1"/>
    </source>
</evidence>
<feature type="transmembrane region" description="Helical" evidence="11">
    <location>
        <begin position="315"/>
        <end position="348"/>
    </location>
</feature>
<dbReference type="GO" id="GO:0012505">
    <property type="term" value="C:endomembrane system"/>
    <property type="evidence" value="ECO:0007669"/>
    <property type="project" value="TreeGrafter"/>
</dbReference>
<feature type="transmembrane region" description="Helical" evidence="11">
    <location>
        <begin position="82"/>
        <end position="104"/>
    </location>
</feature>
<keyword evidence="6" id="KW-0630">Potassium</keyword>
<evidence type="ECO:0000259" key="14">
    <source>
        <dbReference type="Pfam" id="PF23259"/>
    </source>
</evidence>
<dbReference type="GO" id="GO:0015297">
    <property type="term" value="F:antiporter activity"/>
    <property type="evidence" value="ECO:0007669"/>
    <property type="project" value="UniProtKB-KW"/>
</dbReference>
<evidence type="ECO:0000256" key="3">
    <source>
        <dbReference type="ARBA" id="ARBA00022449"/>
    </source>
</evidence>
<keyword evidence="7 11" id="KW-1133">Transmembrane helix</keyword>
<feature type="domain" description="Cation/H(+) antiporter C-terminal" evidence="14">
    <location>
        <begin position="679"/>
        <end position="830"/>
    </location>
</feature>
<dbReference type="PANTHER" id="PTHR32468:SF144">
    <property type="entry name" value="CATION_H(+) ANTIPORTER 17"/>
    <property type="match status" value="1"/>
</dbReference>
<evidence type="ECO:0000259" key="13">
    <source>
        <dbReference type="Pfam" id="PF23256"/>
    </source>
</evidence>
<evidence type="ECO:0008006" key="17">
    <source>
        <dbReference type="Google" id="ProtNLM"/>
    </source>
</evidence>
<feature type="transmembrane region" description="Helical" evidence="11">
    <location>
        <begin position="458"/>
        <end position="480"/>
    </location>
</feature>
<evidence type="ECO:0000256" key="9">
    <source>
        <dbReference type="ARBA" id="ARBA00023136"/>
    </source>
</evidence>
<dbReference type="GO" id="GO:0016020">
    <property type="term" value="C:membrane"/>
    <property type="evidence" value="ECO:0007669"/>
    <property type="project" value="UniProtKB-SubCell"/>
</dbReference>
<dbReference type="InterPro" id="IPR038770">
    <property type="entry name" value="Na+/solute_symporter_sf"/>
</dbReference>
<feature type="domain" description="Cation/H+ exchanger transmembrane" evidence="12">
    <location>
        <begin position="99"/>
        <end position="476"/>
    </location>
</feature>
<accession>A0AAD3T622</accession>
<dbReference type="GO" id="GO:0006813">
    <property type="term" value="P:potassium ion transport"/>
    <property type="evidence" value="ECO:0007669"/>
    <property type="project" value="UniProtKB-KW"/>
</dbReference>
<keyword evidence="2" id="KW-0813">Transport</keyword>
<dbReference type="Proteomes" id="UP001279734">
    <property type="component" value="Unassembled WGS sequence"/>
</dbReference>
<organism evidence="15 16">
    <name type="scientific">Nepenthes gracilis</name>
    <name type="common">Slender pitcher plant</name>
    <dbReference type="NCBI Taxonomy" id="150966"/>
    <lineage>
        <taxon>Eukaryota</taxon>
        <taxon>Viridiplantae</taxon>
        <taxon>Streptophyta</taxon>
        <taxon>Embryophyta</taxon>
        <taxon>Tracheophyta</taxon>
        <taxon>Spermatophyta</taxon>
        <taxon>Magnoliopsida</taxon>
        <taxon>eudicotyledons</taxon>
        <taxon>Gunneridae</taxon>
        <taxon>Pentapetalae</taxon>
        <taxon>Caryophyllales</taxon>
        <taxon>Nepenthaceae</taxon>
        <taxon>Nepenthes</taxon>
    </lineage>
</organism>
<comment type="subcellular location">
    <subcellularLocation>
        <location evidence="1">Membrane</location>
        <topology evidence="1">Multi-pass membrane protein</topology>
    </subcellularLocation>
</comment>
<keyword evidence="16" id="KW-1185">Reference proteome</keyword>
<feature type="transmembrane region" description="Helical" evidence="11">
    <location>
        <begin position="177"/>
        <end position="199"/>
    </location>
</feature>
<feature type="transmembrane region" description="Helical" evidence="11">
    <location>
        <begin position="245"/>
        <end position="267"/>
    </location>
</feature>
<feature type="transmembrane region" description="Helical" evidence="11">
    <location>
        <begin position="211"/>
        <end position="233"/>
    </location>
</feature>
<evidence type="ECO:0000256" key="6">
    <source>
        <dbReference type="ARBA" id="ARBA00022958"/>
    </source>
</evidence>
<protein>
    <recommendedName>
        <fullName evidence="17">Cation/H+ exchanger domain-containing protein</fullName>
    </recommendedName>
</protein>
<keyword evidence="9 11" id="KW-0472">Membrane</keyword>
<dbReference type="Gene3D" id="1.20.1530.20">
    <property type="match status" value="1"/>
</dbReference>
<keyword evidence="8" id="KW-0406">Ion transport</keyword>
<evidence type="ECO:0000256" key="10">
    <source>
        <dbReference type="ARBA" id="ARBA00038341"/>
    </source>
</evidence>
<feature type="transmembrane region" description="Helical" evidence="11">
    <location>
        <begin position="111"/>
        <end position="128"/>
    </location>
</feature>
<evidence type="ECO:0000256" key="11">
    <source>
        <dbReference type="SAM" id="Phobius"/>
    </source>
</evidence>
<dbReference type="InterPro" id="IPR050794">
    <property type="entry name" value="CPA2_transporter"/>
</dbReference>
<dbReference type="GO" id="GO:1902600">
    <property type="term" value="P:proton transmembrane transport"/>
    <property type="evidence" value="ECO:0007669"/>
    <property type="project" value="InterPro"/>
</dbReference>
<evidence type="ECO:0000256" key="8">
    <source>
        <dbReference type="ARBA" id="ARBA00023065"/>
    </source>
</evidence>
<keyword evidence="4" id="KW-0633">Potassium transport</keyword>